<evidence type="ECO:0000256" key="2">
    <source>
        <dbReference type="SAM" id="MobiDB-lite"/>
    </source>
</evidence>
<evidence type="ECO:0000313" key="5">
    <source>
        <dbReference type="Proteomes" id="UP000612746"/>
    </source>
</evidence>
<feature type="region of interest" description="Disordered" evidence="2">
    <location>
        <begin position="206"/>
        <end position="254"/>
    </location>
</feature>
<keyword evidence="5" id="KW-1185">Reference proteome</keyword>
<dbReference type="GO" id="GO:0003677">
    <property type="term" value="F:DNA binding"/>
    <property type="evidence" value="ECO:0007669"/>
    <property type="project" value="UniProtKB-UniRule"/>
</dbReference>
<evidence type="ECO:0000256" key="1">
    <source>
        <dbReference type="PROSITE-ProRule" id="PRU00267"/>
    </source>
</evidence>
<reference evidence="4" key="1">
    <citation type="submission" date="2020-12" db="EMBL/GenBank/DDBJ databases">
        <title>Metabolic potential, ecology and presence of endohyphal bacteria is reflected in genomic diversity of Mucoromycotina.</title>
        <authorList>
            <person name="Muszewska A."/>
            <person name="Okrasinska A."/>
            <person name="Steczkiewicz K."/>
            <person name="Drgas O."/>
            <person name="Orlowska M."/>
            <person name="Perlinska-Lenart U."/>
            <person name="Aleksandrzak-Piekarczyk T."/>
            <person name="Szatraj K."/>
            <person name="Zielenkiewicz U."/>
            <person name="Pilsyk S."/>
            <person name="Malc E."/>
            <person name="Mieczkowski P."/>
            <person name="Kruszewska J.S."/>
            <person name="Biernat P."/>
            <person name="Pawlowska J."/>
        </authorList>
    </citation>
    <scope>NUCLEOTIDE SEQUENCE</scope>
    <source>
        <strain evidence="4">WA0000051536</strain>
    </source>
</reference>
<organism evidence="4 5">
    <name type="scientific">Umbelopsis vinacea</name>
    <dbReference type="NCBI Taxonomy" id="44442"/>
    <lineage>
        <taxon>Eukaryota</taxon>
        <taxon>Fungi</taxon>
        <taxon>Fungi incertae sedis</taxon>
        <taxon>Mucoromycota</taxon>
        <taxon>Mucoromycotina</taxon>
        <taxon>Umbelopsidomycetes</taxon>
        <taxon>Umbelopsidales</taxon>
        <taxon>Umbelopsidaceae</taxon>
        <taxon>Umbelopsis</taxon>
    </lineage>
</organism>
<accession>A0A8H7Q8D8</accession>
<comment type="caution">
    <text evidence="4">The sequence shown here is derived from an EMBL/GenBank/DDBJ whole genome shotgun (WGS) entry which is preliminary data.</text>
</comment>
<dbReference type="OrthoDB" id="6247875at2759"/>
<feature type="domain" description="HMG box" evidence="3">
    <location>
        <begin position="34"/>
        <end position="95"/>
    </location>
</feature>
<keyword evidence="1" id="KW-0539">Nucleus</keyword>
<sequence>MSPSKDLQDPKCEMDSSLDSSSKHNMNDRHVTEKWRPPNAFLLYRSEKQSALRKRMNAPLPHDISRIVALWWREASPETKEYYRSLSNINAARYDPSQVVPTGKLSRTPRIPKAPKQQLLCMGHLRVTLPRYLKFVQEANDAIRLTCVPKYETLPSQSTMAFPPTPYKPYVPLVFPYRIQHIECHCHTCELPISSIATPIADDKVEEQDNDVDVGDIDTEVEVDVGVEVEEDEDEDEKDDDDVDDEDNSDDDNN</sequence>
<feature type="compositionally biased region" description="Basic and acidic residues" evidence="2">
    <location>
        <begin position="1"/>
        <end position="14"/>
    </location>
</feature>
<dbReference type="Pfam" id="PF00505">
    <property type="entry name" value="HMG_box"/>
    <property type="match status" value="1"/>
</dbReference>
<dbReference type="EMBL" id="JAEPRA010000002">
    <property type="protein sequence ID" value="KAG2188324.1"/>
    <property type="molecule type" value="Genomic_DNA"/>
</dbReference>
<dbReference type="InterPro" id="IPR036910">
    <property type="entry name" value="HMG_box_dom_sf"/>
</dbReference>
<dbReference type="SUPFAM" id="SSF47095">
    <property type="entry name" value="HMG-box"/>
    <property type="match status" value="1"/>
</dbReference>
<feature type="compositionally biased region" description="Basic and acidic residues" evidence="2">
    <location>
        <begin position="21"/>
        <end position="32"/>
    </location>
</feature>
<dbReference type="PROSITE" id="PS50118">
    <property type="entry name" value="HMG_BOX_2"/>
    <property type="match status" value="1"/>
</dbReference>
<dbReference type="Proteomes" id="UP000612746">
    <property type="component" value="Unassembled WGS sequence"/>
</dbReference>
<dbReference type="InterPro" id="IPR009071">
    <property type="entry name" value="HMG_box_dom"/>
</dbReference>
<dbReference type="AlphaFoldDB" id="A0A8H7Q8D8"/>
<feature type="region of interest" description="Disordered" evidence="2">
    <location>
        <begin position="1"/>
        <end position="32"/>
    </location>
</feature>
<name>A0A8H7Q8D8_9FUNG</name>
<dbReference type="GO" id="GO:0005634">
    <property type="term" value="C:nucleus"/>
    <property type="evidence" value="ECO:0007669"/>
    <property type="project" value="UniProtKB-UniRule"/>
</dbReference>
<protein>
    <recommendedName>
        <fullName evidence="3">HMG box domain-containing protein</fullName>
    </recommendedName>
</protein>
<evidence type="ECO:0000313" key="4">
    <source>
        <dbReference type="EMBL" id="KAG2188324.1"/>
    </source>
</evidence>
<keyword evidence="1" id="KW-0238">DNA-binding</keyword>
<feature type="DNA-binding region" description="HMG box" evidence="1">
    <location>
        <begin position="34"/>
        <end position="95"/>
    </location>
</feature>
<gene>
    <name evidence="4" type="ORF">INT44_001077</name>
</gene>
<evidence type="ECO:0000259" key="3">
    <source>
        <dbReference type="PROSITE" id="PS50118"/>
    </source>
</evidence>
<dbReference type="Gene3D" id="1.10.30.10">
    <property type="entry name" value="High mobility group box domain"/>
    <property type="match status" value="1"/>
</dbReference>
<proteinExistence type="predicted"/>